<dbReference type="InterPro" id="IPR036388">
    <property type="entry name" value="WH-like_DNA-bd_sf"/>
</dbReference>
<evidence type="ECO:0000256" key="2">
    <source>
        <dbReference type="ARBA" id="ARBA00023015"/>
    </source>
</evidence>
<dbReference type="EMBL" id="BSPC01000069">
    <property type="protein sequence ID" value="GLS23250.1"/>
    <property type="molecule type" value="Genomic_DNA"/>
</dbReference>
<dbReference type="PROSITE" id="PS01063">
    <property type="entry name" value="SIGMA70_ECF"/>
    <property type="match status" value="1"/>
</dbReference>
<dbReference type="InterPro" id="IPR014284">
    <property type="entry name" value="RNA_pol_sigma-70_dom"/>
</dbReference>
<organism evidence="10 11">
    <name type="scientific">Labrys miyagiensis</name>
    <dbReference type="NCBI Taxonomy" id="346912"/>
    <lineage>
        <taxon>Bacteria</taxon>
        <taxon>Pseudomonadati</taxon>
        <taxon>Pseudomonadota</taxon>
        <taxon>Alphaproteobacteria</taxon>
        <taxon>Hyphomicrobiales</taxon>
        <taxon>Xanthobacteraceae</taxon>
        <taxon>Labrys</taxon>
    </lineage>
</organism>
<protein>
    <recommendedName>
        <fullName evidence="6">RNA polymerase sigma factor</fullName>
    </recommendedName>
</protein>
<dbReference type="NCBIfam" id="TIGR02937">
    <property type="entry name" value="sigma70-ECF"/>
    <property type="match status" value="1"/>
</dbReference>
<dbReference type="InterPro" id="IPR000838">
    <property type="entry name" value="RNA_pol_sigma70_ECF_CS"/>
</dbReference>
<keyword evidence="3 6" id="KW-0731">Sigma factor</keyword>
<dbReference type="Gene3D" id="1.10.10.10">
    <property type="entry name" value="Winged helix-like DNA-binding domain superfamily/Winged helix DNA-binding domain"/>
    <property type="match status" value="1"/>
</dbReference>
<dbReference type="SUPFAM" id="SSF88946">
    <property type="entry name" value="Sigma2 domain of RNA polymerase sigma factors"/>
    <property type="match status" value="1"/>
</dbReference>
<evidence type="ECO:0000259" key="8">
    <source>
        <dbReference type="Pfam" id="PF04542"/>
    </source>
</evidence>
<dbReference type="CDD" id="cd06171">
    <property type="entry name" value="Sigma70_r4"/>
    <property type="match status" value="1"/>
</dbReference>
<feature type="region of interest" description="Disordered" evidence="7">
    <location>
        <begin position="125"/>
        <end position="158"/>
    </location>
</feature>
<feature type="domain" description="RNA polymerase sigma factor 70 region 4 type 2" evidence="9">
    <location>
        <begin position="165"/>
        <end position="214"/>
    </location>
</feature>
<evidence type="ECO:0000259" key="9">
    <source>
        <dbReference type="Pfam" id="PF08281"/>
    </source>
</evidence>
<dbReference type="Pfam" id="PF08281">
    <property type="entry name" value="Sigma70_r4_2"/>
    <property type="match status" value="1"/>
</dbReference>
<dbReference type="InterPro" id="IPR013325">
    <property type="entry name" value="RNA_pol_sigma_r2"/>
</dbReference>
<evidence type="ECO:0000313" key="11">
    <source>
        <dbReference type="Proteomes" id="UP001156882"/>
    </source>
</evidence>
<evidence type="ECO:0000313" key="10">
    <source>
        <dbReference type="EMBL" id="GLS23250.1"/>
    </source>
</evidence>
<evidence type="ECO:0000256" key="4">
    <source>
        <dbReference type="ARBA" id="ARBA00023125"/>
    </source>
</evidence>
<reference evidence="11" key="1">
    <citation type="journal article" date="2019" name="Int. J. Syst. Evol. Microbiol.">
        <title>The Global Catalogue of Microorganisms (GCM) 10K type strain sequencing project: providing services to taxonomists for standard genome sequencing and annotation.</title>
        <authorList>
            <consortium name="The Broad Institute Genomics Platform"/>
            <consortium name="The Broad Institute Genome Sequencing Center for Infectious Disease"/>
            <person name="Wu L."/>
            <person name="Ma J."/>
        </authorList>
    </citation>
    <scope>NUCLEOTIDE SEQUENCE [LARGE SCALE GENOMIC DNA]</scope>
    <source>
        <strain evidence="11">NBRC 101365</strain>
    </source>
</reference>
<evidence type="ECO:0000256" key="5">
    <source>
        <dbReference type="ARBA" id="ARBA00023163"/>
    </source>
</evidence>
<sequence>MIGQATISPTNWPAQAAPRLWGRLASWLQAVLSVGADASGRARAAPPDAAALSRFQAMMLPHLDAAHNLARFLCRDADAAEDIVQEAFLRAFRSFADYRGGSPRAWILTIVRNCHHSWWQEQKRGRTEPLDGGLTEEGEPKERTDLPHEETNPESSLLERDQAAEVRAVLGALPETFREILVLRELEDLSYREISEVTTTPLGTVMSRLARARALFAEAWKRRQAAREAA</sequence>
<dbReference type="Gene3D" id="1.10.1740.10">
    <property type="match status" value="1"/>
</dbReference>
<keyword evidence="4 6" id="KW-0238">DNA-binding</keyword>
<feature type="domain" description="RNA polymerase sigma-70 region 2" evidence="8">
    <location>
        <begin position="62"/>
        <end position="124"/>
    </location>
</feature>
<comment type="similarity">
    <text evidence="1 6">Belongs to the sigma-70 factor family. ECF subfamily.</text>
</comment>
<dbReference type="Pfam" id="PF04542">
    <property type="entry name" value="Sigma70_r2"/>
    <property type="match status" value="1"/>
</dbReference>
<dbReference type="InterPro" id="IPR013249">
    <property type="entry name" value="RNA_pol_sigma70_r4_t2"/>
</dbReference>
<name>A0ABQ6CU03_9HYPH</name>
<proteinExistence type="inferred from homology"/>
<comment type="caution">
    <text evidence="10">The sequence shown here is derived from an EMBL/GenBank/DDBJ whole genome shotgun (WGS) entry which is preliminary data.</text>
</comment>
<keyword evidence="5 6" id="KW-0804">Transcription</keyword>
<evidence type="ECO:0000256" key="1">
    <source>
        <dbReference type="ARBA" id="ARBA00010641"/>
    </source>
</evidence>
<dbReference type="InterPro" id="IPR013324">
    <property type="entry name" value="RNA_pol_sigma_r3/r4-like"/>
</dbReference>
<dbReference type="InterPro" id="IPR007627">
    <property type="entry name" value="RNA_pol_sigma70_r2"/>
</dbReference>
<feature type="compositionally biased region" description="Basic and acidic residues" evidence="7">
    <location>
        <begin position="138"/>
        <end position="158"/>
    </location>
</feature>
<evidence type="ECO:0000256" key="7">
    <source>
        <dbReference type="SAM" id="MobiDB-lite"/>
    </source>
</evidence>
<dbReference type="PANTHER" id="PTHR43133">
    <property type="entry name" value="RNA POLYMERASE ECF-TYPE SIGMA FACTO"/>
    <property type="match status" value="1"/>
</dbReference>
<accession>A0ABQ6CU03</accession>
<keyword evidence="2 6" id="KW-0805">Transcription regulation</keyword>
<dbReference type="PANTHER" id="PTHR43133:SF25">
    <property type="entry name" value="RNA POLYMERASE SIGMA FACTOR RFAY-RELATED"/>
    <property type="match status" value="1"/>
</dbReference>
<evidence type="ECO:0000256" key="6">
    <source>
        <dbReference type="RuleBase" id="RU000716"/>
    </source>
</evidence>
<gene>
    <name evidence="10" type="ORF">GCM10007874_62700</name>
</gene>
<keyword evidence="11" id="KW-1185">Reference proteome</keyword>
<dbReference type="InterPro" id="IPR039425">
    <property type="entry name" value="RNA_pol_sigma-70-like"/>
</dbReference>
<dbReference type="SUPFAM" id="SSF88659">
    <property type="entry name" value="Sigma3 and sigma4 domains of RNA polymerase sigma factors"/>
    <property type="match status" value="1"/>
</dbReference>
<evidence type="ECO:0000256" key="3">
    <source>
        <dbReference type="ARBA" id="ARBA00023082"/>
    </source>
</evidence>
<dbReference type="Proteomes" id="UP001156882">
    <property type="component" value="Unassembled WGS sequence"/>
</dbReference>